<dbReference type="PIRSF" id="PIRSF002756">
    <property type="entry name" value="PstS"/>
    <property type="match status" value="1"/>
</dbReference>
<organism evidence="10 11">
    <name type="scientific">Salinarimonas soli</name>
    <dbReference type="NCBI Taxonomy" id="1638099"/>
    <lineage>
        <taxon>Bacteria</taxon>
        <taxon>Pseudomonadati</taxon>
        <taxon>Pseudomonadota</taxon>
        <taxon>Alphaproteobacteria</taxon>
        <taxon>Hyphomicrobiales</taxon>
        <taxon>Salinarimonadaceae</taxon>
        <taxon>Salinarimonas</taxon>
    </lineage>
</organism>
<dbReference type="GO" id="GO:0042301">
    <property type="term" value="F:phosphate ion binding"/>
    <property type="evidence" value="ECO:0007669"/>
    <property type="project" value="InterPro"/>
</dbReference>
<dbReference type="AlphaFoldDB" id="A0A5B2VEM9"/>
<evidence type="ECO:0000256" key="1">
    <source>
        <dbReference type="ARBA" id="ARBA00002841"/>
    </source>
</evidence>
<evidence type="ECO:0000256" key="4">
    <source>
        <dbReference type="ARBA" id="ARBA00021889"/>
    </source>
</evidence>
<keyword evidence="8" id="KW-0732">Signal</keyword>
<keyword evidence="11" id="KW-1185">Reference proteome</keyword>
<reference evidence="10 11" key="2">
    <citation type="submission" date="2019-09" db="EMBL/GenBank/DDBJ databases">
        <authorList>
            <person name="Jin C."/>
        </authorList>
    </citation>
    <scope>NUCLEOTIDE SEQUENCE [LARGE SCALE GENOMIC DNA]</scope>
    <source>
        <strain evidence="10 11">BN140002</strain>
    </source>
</reference>
<dbReference type="GO" id="GO:0043190">
    <property type="term" value="C:ATP-binding cassette (ABC) transporter complex"/>
    <property type="evidence" value="ECO:0007669"/>
    <property type="project" value="InterPro"/>
</dbReference>
<dbReference type="EMBL" id="VUOA01000019">
    <property type="protein sequence ID" value="KAA2237444.1"/>
    <property type="molecule type" value="Genomic_DNA"/>
</dbReference>
<comment type="similarity">
    <text evidence="2 7">Belongs to the PstS family.</text>
</comment>
<protein>
    <recommendedName>
        <fullName evidence="4 7">Phosphate-binding protein PstS</fullName>
    </recommendedName>
</protein>
<evidence type="ECO:0000256" key="2">
    <source>
        <dbReference type="ARBA" id="ARBA00008725"/>
    </source>
</evidence>
<dbReference type="PANTHER" id="PTHR42996">
    <property type="entry name" value="PHOSPHATE-BINDING PROTEIN PSTS"/>
    <property type="match status" value="1"/>
</dbReference>
<dbReference type="InterPro" id="IPR005673">
    <property type="entry name" value="ABC_phos-bd_PstS"/>
</dbReference>
<proteinExistence type="inferred from homology"/>
<dbReference type="InterPro" id="IPR024370">
    <property type="entry name" value="PBP_domain"/>
</dbReference>
<comment type="caution">
    <text evidence="10">The sequence shown here is derived from an EMBL/GenBank/DDBJ whole genome shotgun (WGS) entry which is preliminary data.</text>
</comment>
<dbReference type="Pfam" id="PF12849">
    <property type="entry name" value="PBP_like_2"/>
    <property type="match status" value="1"/>
</dbReference>
<dbReference type="NCBIfam" id="NF008171">
    <property type="entry name" value="PRK10918.1"/>
    <property type="match status" value="1"/>
</dbReference>
<dbReference type="OrthoDB" id="9801510at2"/>
<comment type="function">
    <text evidence="1 7">Part of the ABC transporter complex PstSACB involved in phosphate import.</text>
</comment>
<dbReference type="InterPro" id="IPR050962">
    <property type="entry name" value="Phosphate-bind_PstS"/>
</dbReference>
<comment type="subunit">
    <text evidence="3 7">The complex is composed of two ATP-binding proteins (PstB), two transmembrane proteins (PstC and PstA) and a solute-binding protein (PstS).</text>
</comment>
<dbReference type="NCBIfam" id="TIGR00975">
    <property type="entry name" value="3a0107s03"/>
    <property type="match status" value="1"/>
</dbReference>
<evidence type="ECO:0000313" key="11">
    <source>
        <dbReference type="Proteomes" id="UP000323142"/>
    </source>
</evidence>
<keyword evidence="5 7" id="KW-0813">Transport</keyword>
<dbReference type="RefSeq" id="WP_149817254.1">
    <property type="nucleotide sequence ID" value="NZ_VUOA01000019.1"/>
</dbReference>
<dbReference type="PANTHER" id="PTHR42996:SF1">
    <property type="entry name" value="PHOSPHATE-BINDING PROTEIN PSTS"/>
    <property type="match status" value="1"/>
</dbReference>
<dbReference type="GO" id="GO:0035435">
    <property type="term" value="P:phosphate ion transmembrane transport"/>
    <property type="evidence" value="ECO:0007669"/>
    <property type="project" value="InterPro"/>
</dbReference>
<evidence type="ECO:0000313" key="10">
    <source>
        <dbReference type="EMBL" id="KAA2237444.1"/>
    </source>
</evidence>
<dbReference type="SUPFAM" id="SSF53850">
    <property type="entry name" value="Periplasmic binding protein-like II"/>
    <property type="match status" value="1"/>
</dbReference>
<sequence length="339" mass="35909">MKYRSIIAALGLAAAAFAAPASAQDVTGAGATFPFPVYAKWAEAYRAQGGARVNYQSIGSGGGIRQIRARTVAFGATDAPLKGEELAKDGLVQFPTVLGGVVPVINIPGVETRQLRLTGELVADIYRGEVKAWNDKRIAELNPGVTLPAANITPVYRSDGSGTTSIFTSYLAEVSPSWKEKLGSGTTVNWPIGQGGKGNEGVAATVKQVANSIGYVEYAYAKQNNIPYALLRNLDGQFVAPDDKTFAAAAANADWSAAPGFGISLTNQAGAEAWPITGATFILIHKEPKDVKAAAEAVRFFEWAYQNGDKMAEDLDYVPLPDAVVEQIRKQALSQIKVK</sequence>
<dbReference type="Gene3D" id="3.40.190.10">
    <property type="entry name" value="Periplasmic binding protein-like II"/>
    <property type="match status" value="2"/>
</dbReference>
<dbReference type="Proteomes" id="UP000323142">
    <property type="component" value="Unassembled WGS sequence"/>
</dbReference>
<evidence type="ECO:0000256" key="8">
    <source>
        <dbReference type="SAM" id="SignalP"/>
    </source>
</evidence>
<name>A0A5B2VEM9_9HYPH</name>
<evidence type="ECO:0000256" key="5">
    <source>
        <dbReference type="ARBA" id="ARBA00022448"/>
    </source>
</evidence>
<reference evidence="10 11" key="1">
    <citation type="submission" date="2019-09" db="EMBL/GenBank/DDBJ databases">
        <title>Salinarimonas rosea gen. nov., sp. nov., a new member of the a-2 subgroup of the Proteobacteria.</title>
        <authorList>
            <person name="Liu J."/>
        </authorList>
    </citation>
    <scope>NUCLEOTIDE SEQUENCE [LARGE SCALE GENOMIC DNA]</scope>
    <source>
        <strain evidence="10 11">BN140002</strain>
    </source>
</reference>
<feature type="domain" description="PBP" evidence="9">
    <location>
        <begin position="20"/>
        <end position="304"/>
    </location>
</feature>
<keyword evidence="6 7" id="KW-0592">Phosphate transport</keyword>
<evidence type="ECO:0000256" key="6">
    <source>
        <dbReference type="ARBA" id="ARBA00022592"/>
    </source>
</evidence>
<evidence type="ECO:0000256" key="7">
    <source>
        <dbReference type="PIRNR" id="PIRNR002756"/>
    </source>
</evidence>
<feature type="signal peptide" evidence="8">
    <location>
        <begin position="1"/>
        <end position="23"/>
    </location>
</feature>
<evidence type="ECO:0000259" key="9">
    <source>
        <dbReference type="Pfam" id="PF12849"/>
    </source>
</evidence>
<accession>A0A5B2VEM9</accession>
<evidence type="ECO:0000256" key="3">
    <source>
        <dbReference type="ARBA" id="ARBA00011529"/>
    </source>
</evidence>
<feature type="chain" id="PRO_5022733643" description="Phosphate-binding protein PstS" evidence="8">
    <location>
        <begin position="24"/>
        <end position="339"/>
    </location>
</feature>
<dbReference type="CDD" id="cd13565">
    <property type="entry name" value="PBP2_PstS"/>
    <property type="match status" value="1"/>
</dbReference>
<gene>
    <name evidence="10" type="primary">pstS</name>
    <name evidence="10" type="ORF">F0L46_10640</name>
</gene>